<dbReference type="PANTHER" id="PTHR32198">
    <property type="entry name" value="MITOCHONDRIAL ESCAPE PROTEIN 2"/>
    <property type="match status" value="1"/>
</dbReference>
<evidence type="ECO:0000256" key="8">
    <source>
        <dbReference type="ARBA" id="ARBA00023136"/>
    </source>
</evidence>
<evidence type="ECO:0008006" key="12">
    <source>
        <dbReference type="Google" id="ProtNLM"/>
    </source>
</evidence>
<reference evidence="11" key="1">
    <citation type="submission" date="2021-01" db="EMBL/GenBank/DDBJ databases">
        <authorList>
            <person name="Corre E."/>
            <person name="Pelletier E."/>
            <person name="Niang G."/>
            <person name="Scheremetjew M."/>
            <person name="Finn R."/>
            <person name="Kale V."/>
            <person name="Holt S."/>
            <person name="Cochrane G."/>
            <person name="Meng A."/>
            <person name="Brown T."/>
            <person name="Cohen L."/>
        </authorList>
    </citation>
    <scope>NUCLEOTIDE SEQUENCE</scope>
    <source>
        <strain evidence="11">SoJaBio B1-5/56/2</strain>
    </source>
</reference>
<comment type="similarity">
    <text evidence="2">Belongs to the YME2 family.</text>
</comment>
<dbReference type="GO" id="GO:0003723">
    <property type="term" value="F:RNA binding"/>
    <property type="evidence" value="ECO:0007669"/>
    <property type="project" value="InterPro"/>
</dbReference>
<proteinExistence type="inferred from homology"/>
<accession>A0A7S4P080</accession>
<evidence type="ECO:0000259" key="10">
    <source>
        <dbReference type="Pfam" id="PF10443"/>
    </source>
</evidence>
<dbReference type="EMBL" id="HBKR01026533">
    <property type="protein sequence ID" value="CAE2319411.1"/>
    <property type="molecule type" value="Transcribed_RNA"/>
</dbReference>
<dbReference type="AlphaFoldDB" id="A0A7S4P080"/>
<protein>
    <recommendedName>
        <fullName evidence="12">Mitochondrial escape protein 2</fullName>
    </recommendedName>
</protein>
<evidence type="ECO:0000256" key="1">
    <source>
        <dbReference type="ARBA" id="ARBA00004434"/>
    </source>
</evidence>
<organism evidence="11">
    <name type="scientific">Paramoeba aestuarina</name>
    <dbReference type="NCBI Taxonomy" id="180227"/>
    <lineage>
        <taxon>Eukaryota</taxon>
        <taxon>Amoebozoa</taxon>
        <taxon>Discosea</taxon>
        <taxon>Flabellinia</taxon>
        <taxon>Dactylopodida</taxon>
        <taxon>Paramoebidae</taxon>
        <taxon>Paramoeba</taxon>
    </lineage>
</organism>
<name>A0A7S4P080_9EUKA</name>
<keyword evidence="3" id="KW-0812">Transmembrane</keyword>
<evidence type="ECO:0000256" key="6">
    <source>
        <dbReference type="ARBA" id="ARBA00022989"/>
    </source>
</evidence>
<feature type="domain" description="Mitochondrial escape protein 2 C-terminal" evidence="10">
    <location>
        <begin position="343"/>
        <end position="770"/>
    </location>
</feature>
<dbReference type="InterPro" id="IPR018850">
    <property type="entry name" value="Mt_escape_2_C"/>
</dbReference>
<evidence type="ECO:0000256" key="4">
    <source>
        <dbReference type="ARBA" id="ARBA00022792"/>
    </source>
</evidence>
<keyword evidence="6" id="KW-1133">Transmembrane helix</keyword>
<evidence type="ECO:0000256" key="5">
    <source>
        <dbReference type="ARBA" id="ARBA00022946"/>
    </source>
</evidence>
<dbReference type="Pfam" id="PF00076">
    <property type="entry name" value="RRM_1"/>
    <property type="match status" value="1"/>
</dbReference>
<dbReference type="SUPFAM" id="SSF54928">
    <property type="entry name" value="RNA-binding domain, RBD"/>
    <property type="match status" value="1"/>
</dbReference>
<evidence type="ECO:0000259" key="9">
    <source>
        <dbReference type="Pfam" id="PF00076"/>
    </source>
</evidence>
<dbReference type="GO" id="GO:0005743">
    <property type="term" value="C:mitochondrial inner membrane"/>
    <property type="evidence" value="ECO:0007669"/>
    <property type="project" value="UniProtKB-SubCell"/>
</dbReference>
<comment type="subcellular location">
    <subcellularLocation>
        <location evidence="1">Mitochondrion inner membrane</location>
        <topology evidence="1">Single-pass membrane protein</topology>
    </subcellularLocation>
</comment>
<feature type="domain" description="RRM" evidence="9">
    <location>
        <begin position="201"/>
        <end position="256"/>
    </location>
</feature>
<keyword evidence="4" id="KW-0999">Mitochondrion inner membrane</keyword>
<dbReference type="PANTHER" id="PTHR32198:SF2">
    <property type="entry name" value="MITOCHONDRIAL ESCAPE PROTEIN 2"/>
    <property type="match status" value="1"/>
</dbReference>
<dbReference type="Gene3D" id="3.30.70.330">
    <property type="match status" value="1"/>
</dbReference>
<evidence type="ECO:0000256" key="2">
    <source>
        <dbReference type="ARBA" id="ARBA00010320"/>
    </source>
</evidence>
<evidence type="ECO:0000313" key="11">
    <source>
        <dbReference type="EMBL" id="CAE2319411.1"/>
    </source>
</evidence>
<sequence length="838" mass="95441">MFSIVGRRILTKLGAIKPLPQRVNPSLPLPLDELKKSDQALVWVGNIYPIKRNAYDVRWMWYDDNLLQSLPPLFPSKVTVKQVFPRLKEGGAVVKIEPKDTDTLAYMSITDVIRDHLLPHLQEEFSSTFREEPRLNSVLGEPFLEDIAEILPTSRLKVQIVDAGKCPDGSPRFSPAMVESSGYSSFGLTKSNSMRFSIKDKEPLYAVLSKYGHIESLEMFTNPPPKDALPYAIVTYSQLESAISARTCLHRAPFPQNLSTHMSYLPVPATHSKLYDLATSNTRLSVFIGALFATALTFFLFDPLRQMNILRRVLLTSPKDTYEEDYEGIYMEGGGHATMKEVLASNFQMEPDSVLVITGPNGIGKSNLVMESSKKNGNGALLIKIGRDIHTGEQMIDRFVKDCGYFPSYGLSYQLGNLVDSLIPGSKTSSLNPTIDAQLHNILRCVRKVSKYISWIHREDSKQPVIVFHGIQRLMNEMDPKQALPLTYIICDFVRKVTRKHRAHVVFISDNIVESQQLRGLFVEANLSVDHVIMEEPSCSEIKNFISKSLVPVLNGQAAGSSGVYQLLNAWMPTRERNNGQNQQKNQKAEEDEVEFTSDNVFDMVLEKCGHRPRDIAYATRMVKGGRSLEASLESLVLRAENDWRTRILPPYTKGCTYYQVMMTAKELCQQEYVSYDDLLYNVYDNDPDKLNKMITSDVLRTVTMTDERTGKPKIFVTTSCKLYLVALRSLMQDGELRSKLMKATIRQETKLIHEKNRYIEQELSSLSEMVYRMRKAGTSVKIEPLEERQKKLTELMQRLQTRQQAVEAMAQWDPSAIKTQEKEEENEGLRRRIPFFY</sequence>
<keyword evidence="8" id="KW-0472">Membrane</keyword>
<dbReference type="InterPro" id="IPR035979">
    <property type="entry name" value="RBD_domain_sf"/>
</dbReference>
<evidence type="ECO:0000256" key="7">
    <source>
        <dbReference type="ARBA" id="ARBA00023128"/>
    </source>
</evidence>
<dbReference type="InterPro" id="IPR039627">
    <property type="entry name" value="Yme2_C"/>
</dbReference>
<dbReference type="InterPro" id="IPR012677">
    <property type="entry name" value="Nucleotide-bd_a/b_plait_sf"/>
</dbReference>
<keyword evidence="7" id="KW-0496">Mitochondrion</keyword>
<dbReference type="Pfam" id="PF10443">
    <property type="entry name" value="RNA12"/>
    <property type="match status" value="1"/>
</dbReference>
<gene>
    <name evidence="11" type="ORF">NAES01612_LOCUS17402</name>
</gene>
<dbReference type="InterPro" id="IPR000504">
    <property type="entry name" value="RRM_dom"/>
</dbReference>
<evidence type="ECO:0000256" key="3">
    <source>
        <dbReference type="ARBA" id="ARBA00022692"/>
    </source>
</evidence>
<keyword evidence="5" id="KW-0809">Transit peptide</keyword>